<organism evidence="2 3">
    <name type="scientific">Nocardia seriolae</name>
    <dbReference type="NCBI Taxonomy" id="37332"/>
    <lineage>
        <taxon>Bacteria</taxon>
        <taxon>Bacillati</taxon>
        <taxon>Actinomycetota</taxon>
        <taxon>Actinomycetes</taxon>
        <taxon>Mycobacteriales</taxon>
        <taxon>Nocardiaceae</taxon>
        <taxon>Nocardia</taxon>
    </lineage>
</organism>
<comment type="caution">
    <text evidence="2">The sequence shown here is derived from an EMBL/GenBank/DDBJ whole genome shotgun (WGS) entry which is preliminary data.</text>
</comment>
<accession>A0ABC9Z2T6</accession>
<sequence length="79" mass="7911">MADIGSSGGLSRSSVSTADDVCNRTSSPGPSTSTAGPTDSAGGTAEKVRAWARRSPAVIESVSMARKPTSSEVKGRAGR</sequence>
<protein>
    <submittedName>
        <fullName evidence="2">Uncharacterized protein</fullName>
    </submittedName>
</protein>
<dbReference type="AlphaFoldDB" id="A0ABC9Z2T6"/>
<evidence type="ECO:0000313" key="2">
    <source>
        <dbReference type="EMBL" id="GAP31933.1"/>
    </source>
</evidence>
<proteinExistence type="predicted"/>
<reference evidence="2 3" key="2">
    <citation type="journal article" date="2016" name="Genome Announc.">
        <title>Draft Genome Sequence of Erythromycin- and Oxytetracycline-Sensitive Nocardia seriolae Strain U-1 (NBRC 110359).</title>
        <authorList>
            <person name="Imajoh M."/>
            <person name="Sukeda M."/>
            <person name="Shimizu M."/>
            <person name="Yamane J."/>
            <person name="Ohnishi K."/>
            <person name="Oshima S."/>
        </authorList>
    </citation>
    <scope>NUCLEOTIDE SEQUENCE [LARGE SCALE GENOMIC DNA]</scope>
    <source>
        <strain evidence="2 3">U-1</strain>
    </source>
</reference>
<feature type="region of interest" description="Disordered" evidence="1">
    <location>
        <begin position="1"/>
        <end position="79"/>
    </location>
</feature>
<evidence type="ECO:0000256" key="1">
    <source>
        <dbReference type="SAM" id="MobiDB-lite"/>
    </source>
</evidence>
<keyword evidence="3" id="KW-1185">Reference proteome</keyword>
<name>A0ABC9Z2T6_9NOCA</name>
<gene>
    <name evidence="2" type="ORF">NSK11_contig00134-0002</name>
</gene>
<reference evidence="3" key="1">
    <citation type="submission" date="2015-07" db="EMBL/GenBank/DDBJ databases">
        <title>Nocardia seriolae U-1 whole genome shotgun sequence.</title>
        <authorList>
            <person name="Imajoh M."/>
            <person name="Fukumoto Y."/>
            <person name="Sukeda M."/>
            <person name="Yamane J."/>
            <person name="Yamasaki K."/>
            <person name="Shimizu M."/>
            <person name="Ohnishi K."/>
            <person name="Oshima S."/>
        </authorList>
    </citation>
    <scope>NUCLEOTIDE SEQUENCE [LARGE SCALE GENOMIC DNA]</scope>
    <source>
        <strain evidence="3">U-1</strain>
    </source>
</reference>
<dbReference type="RefSeq" id="WP_052486765.1">
    <property type="nucleotide sequence ID" value="NZ_AP028459.1"/>
</dbReference>
<feature type="compositionally biased region" description="Low complexity" evidence="1">
    <location>
        <begin position="25"/>
        <end position="45"/>
    </location>
</feature>
<evidence type="ECO:0000313" key="3">
    <source>
        <dbReference type="Proteomes" id="UP000037179"/>
    </source>
</evidence>
<dbReference type="EMBL" id="BBYQ01000134">
    <property type="protein sequence ID" value="GAP31933.1"/>
    <property type="molecule type" value="Genomic_DNA"/>
</dbReference>
<dbReference type="Proteomes" id="UP000037179">
    <property type="component" value="Unassembled WGS sequence"/>
</dbReference>